<feature type="compositionally biased region" description="Acidic residues" evidence="1">
    <location>
        <begin position="120"/>
        <end position="137"/>
    </location>
</feature>
<sequence length="297" mass="33815">MEGLEQTFGPATAAQKIRAIQTEAKEEMNKAKQKREKRKQREEEREEEETRKSKGKKRPPREDAKEKERKKEKERDKQREKEKEERRKVQERARTRGRKEPTLQKEKEKELTEYETNSELSDEGPPEEDPESEEEEETTIKSPPATGEGIQSPSYIPRTPDPYPAEYDEEYQDDSWEMAQPLRSASEYPGWGDQVTLQEISEKLENLTKEIGLLRKSVGDLVTLQQADRIGKHQIVNEMNAIKAQLMTYKTPVAAGTRVPSNQIVKLTGPGASARATAPPATVSVSTAIPSIAPLKF</sequence>
<evidence type="ECO:0000256" key="1">
    <source>
        <dbReference type="SAM" id="MobiDB-lite"/>
    </source>
</evidence>
<feature type="region of interest" description="Disordered" evidence="1">
    <location>
        <begin position="1"/>
        <end position="167"/>
    </location>
</feature>
<protein>
    <submittedName>
        <fullName evidence="2">P protein</fullName>
    </submittedName>
</protein>
<feature type="compositionally biased region" description="Basic and acidic residues" evidence="1">
    <location>
        <begin position="60"/>
        <end position="112"/>
    </location>
</feature>
<evidence type="ECO:0000313" key="3">
    <source>
        <dbReference type="Proteomes" id="UP001253361"/>
    </source>
</evidence>
<proteinExistence type="predicted"/>
<accession>A0A9E8DA99</accession>
<feature type="compositionally biased region" description="Basic and acidic residues" evidence="1">
    <location>
        <begin position="39"/>
        <end position="52"/>
    </location>
</feature>
<evidence type="ECO:0000313" key="2">
    <source>
        <dbReference type="EMBL" id="UZH25297.1"/>
    </source>
</evidence>
<keyword evidence="3" id="KW-1185">Reference proteome</keyword>
<dbReference type="Proteomes" id="UP001253361">
    <property type="component" value="Segment"/>
</dbReference>
<dbReference type="EMBL" id="OL774864">
    <property type="protein sequence ID" value="UZH25297.1"/>
    <property type="molecule type" value="Viral_cRNA"/>
</dbReference>
<reference evidence="2" key="1">
    <citation type="submission" date="2021-12" db="EMBL/GenBank/DDBJ databases">
        <authorList>
            <person name="Ashraf S."/>
            <person name="Love H."/>
            <person name="Burton C."/>
            <person name="Carmichael S."/>
            <person name="Filipe A.D."/>
            <person name="Roddy S."/>
            <person name="Smollett K."/>
            <person name="Summers S."/>
            <person name="Tong L."/>
            <person name="Richards K.S."/>
            <person name="Thomson E.C."/>
        </authorList>
    </citation>
    <scope>NUCLEOTIDE SEQUENCE</scope>
    <source>
        <strain evidence="2">DAKAnD 4611</strain>
    </source>
</reference>
<organism evidence="2 3">
    <name type="scientific">Toure nyavirus</name>
    <dbReference type="NCBI Taxonomy" id="2994001"/>
    <lineage>
        <taxon>Viruses</taxon>
        <taxon>Riboviria</taxon>
        <taxon>Orthornavirae</taxon>
        <taxon>Negarnaviricota</taxon>
        <taxon>Haploviricotina</taxon>
        <taxon>Monjiviricetes</taxon>
        <taxon>Mononegavirales</taxon>
        <taxon>Nyamiviridae</taxon>
        <taxon>Nyavirus</taxon>
    </lineage>
</organism>
<name>A0A9E8DA99_9MONO</name>